<dbReference type="EMBL" id="FMZV01000018">
    <property type="protein sequence ID" value="SDE40566.1"/>
    <property type="molecule type" value="Genomic_DNA"/>
</dbReference>
<keyword evidence="1" id="KW-0175">Coiled coil</keyword>
<proteinExistence type="predicted"/>
<sequence>MTVVIGNKGAGMSLRKKLADSETVLNWAARRIASYIRMVHRNTRWQRIGYEELDRLAAAGEPVIVVLWHQRLAQSPYFFPLDKGRICSITSAARAGSMVGRVQKLFGMDTIAMSSHKRHVALSREVLGLMKQGISIGIAADGPRGPERVSSTVPLVWARTSGKRVFGITYSVRHGRELGSWDRLLLPRPWRNEGVFLCREWTDQVPRKASDEEFERLRQSLERHMNEITAEADRMVGRTPWSAST</sequence>
<evidence type="ECO:0000259" key="2">
    <source>
        <dbReference type="Pfam" id="PF04028"/>
    </source>
</evidence>
<evidence type="ECO:0000256" key="1">
    <source>
        <dbReference type="SAM" id="Coils"/>
    </source>
</evidence>
<dbReference type="Proteomes" id="UP000199628">
    <property type="component" value="Unassembled WGS sequence"/>
</dbReference>
<dbReference type="Pfam" id="PF04028">
    <property type="entry name" value="DUF374"/>
    <property type="match status" value="1"/>
</dbReference>
<dbReference type="STRING" id="639004.SAMN04488239_11892"/>
<evidence type="ECO:0000313" key="3">
    <source>
        <dbReference type="EMBL" id="SDE40566.1"/>
    </source>
</evidence>
<feature type="coiled-coil region" evidence="1">
    <location>
        <begin position="207"/>
        <end position="234"/>
    </location>
</feature>
<organism evidence="3 4">
    <name type="scientific">Ruegeria marina</name>
    <dbReference type="NCBI Taxonomy" id="639004"/>
    <lineage>
        <taxon>Bacteria</taxon>
        <taxon>Pseudomonadati</taxon>
        <taxon>Pseudomonadota</taxon>
        <taxon>Alphaproteobacteria</taxon>
        <taxon>Rhodobacterales</taxon>
        <taxon>Roseobacteraceae</taxon>
        <taxon>Ruegeria</taxon>
    </lineage>
</organism>
<keyword evidence="4" id="KW-1185">Reference proteome</keyword>
<feature type="domain" description="DUF374" evidence="2">
    <location>
        <begin position="83"/>
        <end position="146"/>
    </location>
</feature>
<protein>
    <recommendedName>
        <fullName evidence="2">DUF374 domain-containing protein</fullName>
    </recommendedName>
</protein>
<accession>A0A1G7CPH6</accession>
<gene>
    <name evidence="3" type="ORF">SAMN04488239_11892</name>
</gene>
<evidence type="ECO:0000313" key="4">
    <source>
        <dbReference type="Proteomes" id="UP000199628"/>
    </source>
</evidence>
<reference evidence="4" key="1">
    <citation type="submission" date="2016-10" db="EMBL/GenBank/DDBJ databases">
        <authorList>
            <person name="Varghese N."/>
            <person name="Submissions S."/>
        </authorList>
    </citation>
    <scope>NUCLEOTIDE SEQUENCE [LARGE SCALE GENOMIC DNA]</scope>
    <source>
        <strain evidence="4">CGMCC 1.9108</strain>
    </source>
</reference>
<name>A0A1G7CPH6_9RHOB</name>
<dbReference type="AlphaFoldDB" id="A0A1G7CPH6"/>
<dbReference type="InterPro" id="IPR007172">
    <property type="entry name" value="DUF374"/>
</dbReference>